<proteinExistence type="predicted"/>
<protein>
    <submittedName>
        <fullName evidence="2">Uncharacterized protein</fullName>
    </submittedName>
</protein>
<reference evidence="3" key="1">
    <citation type="submission" date="2016-07" db="EMBL/GenBank/DDBJ databases">
        <authorList>
            <person name="Florea S."/>
            <person name="Webb J.S."/>
            <person name="Jaromczyk J."/>
            <person name="Schardl C.L."/>
        </authorList>
    </citation>
    <scope>NUCLEOTIDE SEQUENCE [LARGE SCALE GENOMIC DNA]</scope>
    <source>
        <strain evidence="3">CDC-D5610</strain>
    </source>
</reference>
<accession>A0A222P2T5</accession>
<dbReference type="AlphaFoldDB" id="A0A222P2T5"/>
<feature type="signal peptide" evidence="1">
    <location>
        <begin position="1"/>
        <end position="21"/>
    </location>
</feature>
<dbReference type="OrthoDB" id="5638179at2"/>
<dbReference type="RefSeq" id="WP_094091147.1">
    <property type="nucleotide sequence ID" value="NZ_CP016397.1"/>
</dbReference>
<dbReference type="KEGG" id="lcd:clem_08080"/>
<keyword evidence="3" id="KW-1185">Reference proteome</keyword>
<gene>
    <name evidence="2" type="ORF">clem_08080</name>
</gene>
<feature type="chain" id="PRO_5012533271" evidence="1">
    <location>
        <begin position="22"/>
        <end position="127"/>
    </location>
</feature>
<dbReference type="EMBL" id="CP016397">
    <property type="protein sequence ID" value="ASQ46168.1"/>
    <property type="molecule type" value="Genomic_DNA"/>
</dbReference>
<name>A0A222P2T5_9GAMM</name>
<evidence type="ECO:0000313" key="3">
    <source>
        <dbReference type="Proteomes" id="UP000201728"/>
    </source>
</evidence>
<evidence type="ECO:0000256" key="1">
    <source>
        <dbReference type="SAM" id="SignalP"/>
    </source>
</evidence>
<evidence type="ECO:0000313" key="2">
    <source>
        <dbReference type="EMBL" id="ASQ46168.1"/>
    </source>
</evidence>
<organism evidence="2 3">
    <name type="scientific">Legionella clemsonensis</name>
    <dbReference type="NCBI Taxonomy" id="1867846"/>
    <lineage>
        <taxon>Bacteria</taxon>
        <taxon>Pseudomonadati</taxon>
        <taxon>Pseudomonadota</taxon>
        <taxon>Gammaproteobacteria</taxon>
        <taxon>Legionellales</taxon>
        <taxon>Legionellaceae</taxon>
        <taxon>Legionella</taxon>
    </lineage>
</organism>
<sequence>MYLRIAILACLIGVTTVQAMAATHPKVILEVVIQVMRQCYEVKQQMGAQLAQCMGQVFEKIPNPEQYKIYLDGDIPGEAKLLIYNQAGYQIHCELFTGKTLIVKQCLDYEGNPLTKGQSLSITPPQN</sequence>
<dbReference type="Proteomes" id="UP000201728">
    <property type="component" value="Chromosome"/>
</dbReference>
<keyword evidence="1" id="KW-0732">Signal</keyword>